<sequence>MDPSSPPAQPNHSPAAEDADSTTTQRPHSPTTDPQGGDAYLAEDMDRAESANHELATDPASVCDATTSADTDVPAQPAAVVQDGPPAENVPIRKNRRGQPTLLEAAIAAIERKYAQPPPAHLHHTRSQRSDPEQRS</sequence>
<comment type="caution">
    <text evidence="1">The sequence shown here is derived from an EMBL/GenBank/DDBJ whole genome shotgun (WGS) entry which is preliminary data.</text>
</comment>
<dbReference type="EMBL" id="CM056742">
    <property type="protein sequence ID" value="KAJ8677177.1"/>
    <property type="molecule type" value="Genomic_DNA"/>
</dbReference>
<proteinExistence type="predicted"/>
<gene>
    <name evidence="1" type="ORF">QAD02_012964</name>
</gene>
<evidence type="ECO:0000313" key="1">
    <source>
        <dbReference type="EMBL" id="KAJ8677177.1"/>
    </source>
</evidence>
<evidence type="ECO:0000313" key="2">
    <source>
        <dbReference type="Proteomes" id="UP001239111"/>
    </source>
</evidence>
<accession>A0ACC2P1C5</accession>
<protein>
    <submittedName>
        <fullName evidence="1">Uncharacterized protein</fullName>
    </submittedName>
</protein>
<organism evidence="1 2">
    <name type="scientific">Eretmocerus hayati</name>
    <dbReference type="NCBI Taxonomy" id="131215"/>
    <lineage>
        <taxon>Eukaryota</taxon>
        <taxon>Metazoa</taxon>
        <taxon>Ecdysozoa</taxon>
        <taxon>Arthropoda</taxon>
        <taxon>Hexapoda</taxon>
        <taxon>Insecta</taxon>
        <taxon>Pterygota</taxon>
        <taxon>Neoptera</taxon>
        <taxon>Endopterygota</taxon>
        <taxon>Hymenoptera</taxon>
        <taxon>Apocrita</taxon>
        <taxon>Proctotrupomorpha</taxon>
        <taxon>Chalcidoidea</taxon>
        <taxon>Aphelinidae</taxon>
        <taxon>Aphelininae</taxon>
        <taxon>Eretmocerus</taxon>
    </lineage>
</organism>
<dbReference type="Proteomes" id="UP001239111">
    <property type="component" value="Chromosome 2"/>
</dbReference>
<name>A0ACC2P1C5_9HYME</name>
<reference evidence="1" key="1">
    <citation type="submission" date="2023-04" db="EMBL/GenBank/DDBJ databases">
        <title>A chromosome-level genome assembly of the parasitoid wasp Eretmocerus hayati.</title>
        <authorList>
            <person name="Zhong Y."/>
            <person name="Liu S."/>
            <person name="Liu Y."/>
        </authorList>
    </citation>
    <scope>NUCLEOTIDE SEQUENCE</scope>
    <source>
        <strain evidence="1">ZJU_SS_LIU_2023</strain>
    </source>
</reference>
<keyword evidence="2" id="KW-1185">Reference proteome</keyword>